<dbReference type="PANTHER" id="PTHR11902">
    <property type="entry name" value="ENOLASE"/>
    <property type="match status" value="1"/>
</dbReference>
<dbReference type="InterPro" id="IPR036849">
    <property type="entry name" value="Enolase-like_C_sf"/>
</dbReference>
<dbReference type="SUPFAM" id="SSF51604">
    <property type="entry name" value="Enolase C-terminal domain-like"/>
    <property type="match status" value="1"/>
</dbReference>
<dbReference type="OrthoDB" id="1739814at2759"/>
<evidence type="ECO:0000256" key="2">
    <source>
        <dbReference type="ARBA" id="ARBA00009604"/>
    </source>
</evidence>
<dbReference type="GO" id="GO:0006096">
    <property type="term" value="P:glycolytic process"/>
    <property type="evidence" value="ECO:0007669"/>
    <property type="project" value="UniProtKB-UniPathway"/>
</dbReference>
<protein>
    <recommendedName>
        <fullName evidence="3">phosphopyruvate hydratase</fullName>
        <ecNumber evidence="3">4.2.1.11</ecNumber>
    </recommendedName>
</protein>
<dbReference type="AlphaFoldDB" id="A0A8H7LDT4"/>
<evidence type="ECO:0000259" key="6">
    <source>
        <dbReference type="SMART" id="SM01192"/>
    </source>
</evidence>
<dbReference type="InterPro" id="IPR000941">
    <property type="entry name" value="Enolase"/>
</dbReference>
<keyword evidence="5" id="KW-0456">Lyase</keyword>
<evidence type="ECO:0000256" key="5">
    <source>
        <dbReference type="ARBA" id="ARBA00023239"/>
    </source>
</evidence>
<organism evidence="7 8">
    <name type="scientific">Metschnikowia pulcherrima</name>
    <dbReference type="NCBI Taxonomy" id="27326"/>
    <lineage>
        <taxon>Eukaryota</taxon>
        <taxon>Fungi</taxon>
        <taxon>Dikarya</taxon>
        <taxon>Ascomycota</taxon>
        <taxon>Saccharomycotina</taxon>
        <taxon>Pichiomycetes</taxon>
        <taxon>Metschnikowiaceae</taxon>
        <taxon>Metschnikowia</taxon>
    </lineage>
</organism>
<proteinExistence type="inferred from homology"/>
<dbReference type="SMART" id="SM01192">
    <property type="entry name" value="Enolase_C"/>
    <property type="match status" value="1"/>
</dbReference>
<dbReference type="Gene3D" id="3.20.20.120">
    <property type="entry name" value="Enolase-like C-terminal domain"/>
    <property type="match status" value="1"/>
</dbReference>
<name>A0A8H7LDT4_9ASCO</name>
<evidence type="ECO:0000256" key="4">
    <source>
        <dbReference type="ARBA" id="ARBA00023152"/>
    </source>
</evidence>
<dbReference type="Pfam" id="PF00113">
    <property type="entry name" value="Enolase_C"/>
    <property type="match status" value="1"/>
</dbReference>
<sequence>MNAIYFAASISDKNGVNGGSHIDEALAIQEFMIMPTEALDVASSEFYKDGNYDLDLRNPNPNAFKWSIGEQLASLCEELISESSNVSIENSFGENDCDAGAHFHSKISDRIQIVGGDLTASKTWLVLNYEALQGESIKCDSQPRVLVNDTHGFALFL</sequence>
<dbReference type="InterPro" id="IPR020810">
    <property type="entry name" value="Enolase_C"/>
</dbReference>
<evidence type="ECO:0000313" key="8">
    <source>
        <dbReference type="Proteomes" id="UP000649328"/>
    </source>
</evidence>
<evidence type="ECO:0000313" key="7">
    <source>
        <dbReference type="EMBL" id="KAF8003900.1"/>
    </source>
</evidence>
<gene>
    <name evidence="7" type="ORF">HF325_001348</name>
</gene>
<comment type="caution">
    <text evidence="7">The sequence shown here is derived from an EMBL/GenBank/DDBJ whole genome shotgun (WGS) entry which is preliminary data.</text>
</comment>
<comment type="pathway">
    <text evidence="1">Carbohydrate degradation; glycolysis; pyruvate from D-glyceraldehyde 3-phosphate: step 4/5.</text>
</comment>
<dbReference type="GO" id="GO:0000287">
    <property type="term" value="F:magnesium ion binding"/>
    <property type="evidence" value="ECO:0007669"/>
    <property type="project" value="InterPro"/>
</dbReference>
<evidence type="ECO:0000256" key="1">
    <source>
        <dbReference type="ARBA" id="ARBA00005031"/>
    </source>
</evidence>
<dbReference type="GO" id="GO:0004634">
    <property type="term" value="F:phosphopyruvate hydratase activity"/>
    <property type="evidence" value="ECO:0007669"/>
    <property type="project" value="UniProtKB-EC"/>
</dbReference>
<comment type="similarity">
    <text evidence="2">Belongs to the enolase family.</text>
</comment>
<reference evidence="7" key="1">
    <citation type="submission" date="2020-10" db="EMBL/GenBank/DDBJ databases">
        <title>The Whole-Genome Sequence of Metschnikowia persimmonesis, a Novel Endophytic Yeast Species Isolated from Medicinal Plant Diospyros kaki Thumb.</title>
        <authorList>
            <person name="Rahmat E."/>
            <person name="Kang Y."/>
        </authorList>
    </citation>
    <scope>NUCLEOTIDE SEQUENCE</scope>
    <source>
        <strain evidence="7">KIOM G15050</strain>
    </source>
</reference>
<dbReference type="Proteomes" id="UP000649328">
    <property type="component" value="Unassembled WGS sequence"/>
</dbReference>
<feature type="domain" description="Enolase C-terminal TIM barrel" evidence="6">
    <location>
        <begin position="14"/>
        <end position="153"/>
    </location>
</feature>
<keyword evidence="8" id="KW-1185">Reference proteome</keyword>
<evidence type="ECO:0000256" key="3">
    <source>
        <dbReference type="ARBA" id="ARBA00012058"/>
    </source>
</evidence>
<dbReference type="GO" id="GO:0000015">
    <property type="term" value="C:phosphopyruvate hydratase complex"/>
    <property type="evidence" value="ECO:0007669"/>
    <property type="project" value="InterPro"/>
</dbReference>
<dbReference type="EC" id="4.2.1.11" evidence="3"/>
<dbReference type="PANTHER" id="PTHR11902:SF1">
    <property type="entry name" value="ENOLASE"/>
    <property type="match status" value="1"/>
</dbReference>
<keyword evidence="4" id="KW-0324">Glycolysis</keyword>
<accession>A0A8H7LDT4</accession>
<dbReference type="EMBL" id="JACBPP010000002">
    <property type="protein sequence ID" value="KAF8003900.1"/>
    <property type="molecule type" value="Genomic_DNA"/>
</dbReference>
<dbReference type="UniPathway" id="UPA00109">
    <property type="reaction ID" value="UER00187"/>
</dbReference>